<evidence type="ECO:0000259" key="6">
    <source>
        <dbReference type="Pfam" id="PF17954"/>
    </source>
</evidence>
<proteinExistence type="inferred from homology"/>
<feature type="domain" description="Quercetin 2,3-dioxygenase C-terminal cupin" evidence="6">
    <location>
        <begin position="156"/>
        <end position="236"/>
    </location>
</feature>
<evidence type="ECO:0000259" key="5">
    <source>
        <dbReference type="Pfam" id="PF02678"/>
    </source>
</evidence>
<dbReference type="Pfam" id="PF17954">
    <property type="entry name" value="Pirin_C_2"/>
    <property type="match status" value="1"/>
</dbReference>
<reference evidence="8" key="1">
    <citation type="submission" date="2019-06" db="EMBL/GenBank/DDBJ databases">
        <title>Gordonia isolated from sludge of a wastewater treatment plant.</title>
        <authorList>
            <person name="Tamura T."/>
            <person name="Aoyama K."/>
            <person name="Kang Y."/>
            <person name="Saito S."/>
            <person name="Akiyama N."/>
            <person name="Yazawa K."/>
            <person name="Gonoi T."/>
            <person name="Mikami Y."/>
        </authorList>
    </citation>
    <scope>NUCLEOTIDE SEQUENCE [LARGE SCALE GENOMIC DNA]</scope>
    <source>
        <strain evidence="8">NBRC 107697</strain>
    </source>
</reference>
<comment type="caution">
    <text evidence="7">The sequence shown here is derived from an EMBL/GenBank/DDBJ whole genome shotgun (WGS) entry which is preliminary data.</text>
</comment>
<evidence type="ECO:0000313" key="7">
    <source>
        <dbReference type="EMBL" id="GED97147.1"/>
    </source>
</evidence>
<dbReference type="InterPro" id="IPR003829">
    <property type="entry name" value="Pirin_N_dom"/>
</dbReference>
<dbReference type="PIRSF" id="PIRSF006232">
    <property type="entry name" value="Pirin"/>
    <property type="match status" value="1"/>
</dbReference>
<name>A0A7I9UV91_9ACTN</name>
<dbReference type="OrthoDB" id="321327at2"/>
<dbReference type="EMBL" id="BJOU01000001">
    <property type="protein sequence ID" value="GED97147.1"/>
    <property type="molecule type" value="Genomic_DNA"/>
</dbReference>
<dbReference type="GO" id="GO:0046872">
    <property type="term" value="F:metal ion binding"/>
    <property type="evidence" value="ECO:0007669"/>
    <property type="project" value="UniProtKB-KW"/>
</dbReference>
<dbReference type="InterPro" id="IPR012093">
    <property type="entry name" value="Pirin"/>
</dbReference>
<feature type="region of interest" description="Disordered" evidence="4">
    <location>
        <begin position="78"/>
        <end position="113"/>
    </location>
</feature>
<sequence>MITVHPGAQRHHWNNEWLDSWQSFPATGNYDLVGNAHGVLIAHNDDTIDPGEGFDRHQHSEAEILSWVLQGAVEHRDSQGNSGILRPGHIQRMTTGTGISHSEQNAMPRSSRTPTRVVQMWLLPDTPGLPPSYSEADLAARLADGELVLAASGRPGTDPAVTINNRYASLYIARLKSGQRVTLPGAPFGHLYVPDGRLSVAGVDAELTGGDAVRFTDAPATEVTAVEPTELLYWEMHASPVSS</sequence>
<evidence type="ECO:0000256" key="3">
    <source>
        <dbReference type="RuleBase" id="RU003457"/>
    </source>
</evidence>
<dbReference type="PANTHER" id="PTHR43212">
    <property type="entry name" value="QUERCETIN 2,3-DIOXYGENASE"/>
    <property type="match status" value="1"/>
</dbReference>
<organism evidence="7 8">
    <name type="scientific">Gordonia crocea</name>
    <dbReference type="NCBI Taxonomy" id="589162"/>
    <lineage>
        <taxon>Bacteria</taxon>
        <taxon>Bacillati</taxon>
        <taxon>Actinomycetota</taxon>
        <taxon>Actinomycetes</taxon>
        <taxon>Mycobacteriales</taxon>
        <taxon>Gordoniaceae</taxon>
        <taxon>Gordonia</taxon>
    </lineage>
</organism>
<dbReference type="Proteomes" id="UP000444980">
    <property type="component" value="Unassembled WGS sequence"/>
</dbReference>
<feature type="domain" description="Pirin N-terminal" evidence="5">
    <location>
        <begin position="15"/>
        <end position="122"/>
    </location>
</feature>
<evidence type="ECO:0000313" key="8">
    <source>
        <dbReference type="Proteomes" id="UP000444980"/>
    </source>
</evidence>
<protein>
    <submittedName>
        <fullName evidence="7">Putative pirin-like protein</fullName>
    </submittedName>
</protein>
<dbReference type="AlphaFoldDB" id="A0A7I9UV91"/>
<dbReference type="InterPro" id="IPR041602">
    <property type="entry name" value="Quercetinase_C"/>
</dbReference>
<feature type="binding site" evidence="2">
    <location>
        <position position="103"/>
    </location>
    <ligand>
        <name>Fe cation</name>
        <dbReference type="ChEBI" id="CHEBI:24875"/>
    </ligand>
</feature>
<keyword evidence="2" id="KW-0408">Iron</keyword>
<keyword evidence="8" id="KW-1185">Reference proteome</keyword>
<dbReference type="SUPFAM" id="SSF51182">
    <property type="entry name" value="RmlC-like cupins"/>
    <property type="match status" value="1"/>
</dbReference>
<gene>
    <name evidence="7" type="ORF">nbrc107697_11860</name>
</gene>
<feature type="compositionally biased region" description="Polar residues" evidence="4">
    <location>
        <begin position="92"/>
        <end position="113"/>
    </location>
</feature>
<dbReference type="InterPro" id="IPR011051">
    <property type="entry name" value="RmlC_Cupin_sf"/>
</dbReference>
<accession>A0A7I9UV91</accession>
<evidence type="ECO:0000256" key="2">
    <source>
        <dbReference type="PIRSR" id="PIRSR006232-1"/>
    </source>
</evidence>
<dbReference type="RefSeq" id="WP_161926512.1">
    <property type="nucleotide sequence ID" value="NZ_BJOU01000001.1"/>
</dbReference>
<keyword evidence="2" id="KW-0479">Metal-binding</keyword>
<comment type="cofactor">
    <cofactor evidence="2">
        <name>Fe cation</name>
        <dbReference type="ChEBI" id="CHEBI:24875"/>
    </cofactor>
    <text evidence="2">Binds 1 Fe cation per subunit.</text>
</comment>
<feature type="binding site" evidence="2">
    <location>
        <position position="57"/>
    </location>
    <ligand>
        <name>Fe cation</name>
        <dbReference type="ChEBI" id="CHEBI:24875"/>
    </ligand>
</feature>
<dbReference type="Gene3D" id="2.60.120.10">
    <property type="entry name" value="Jelly Rolls"/>
    <property type="match status" value="2"/>
</dbReference>
<dbReference type="InterPro" id="IPR014710">
    <property type="entry name" value="RmlC-like_jellyroll"/>
</dbReference>
<evidence type="ECO:0000256" key="4">
    <source>
        <dbReference type="SAM" id="MobiDB-lite"/>
    </source>
</evidence>
<dbReference type="Pfam" id="PF02678">
    <property type="entry name" value="Pirin"/>
    <property type="match status" value="1"/>
</dbReference>
<feature type="binding site" evidence="2">
    <location>
        <position position="101"/>
    </location>
    <ligand>
        <name>Fe cation</name>
        <dbReference type="ChEBI" id="CHEBI:24875"/>
    </ligand>
</feature>
<dbReference type="PANTHER" id="PTHR43212:SF3">
    <property type="entry name" value="QUERCETIN 2,3-DIOXYGENASE"/>
    <property type="match status" value="1"/>
</dbReference>
<evidence type="ECO:0000256" key="1">
    <source>
        <dbReference type="ARBA" id="ARBA00008416"/>
    </source>
</evidence>
<feature type="binding site" evidence="2">
    <location>
        <position position="59"/>
    </location>
    <ligand>
        <name>Fe cation</name>
        <dbReference type="ChEBI" id="CHEBI:24875"/>
    </ligand>
</feature>
<comment type="similarity">
    <text evidence="1 3">Belongs to the pirin family.</text>
</comment>